<dbReference type="SUPFAM" id="SSF51126">
    <property type="entry name" value="Pectin lyase-like"/>
    <property type="match status" value="1"/>
</dbReference>
<dbReference type="InterPro" id="IPR011050">
    <property type="entry name" value="Pectin_lyase_fold/virulence"/>
</dbReference>
<sequence>MDSGLKLWGIMTASAIVLADDSPTLVKAAARLAKVVFGDLIQICDNSDDDVEIQAAIDACDALTRGGPCQLLGNTFTISATINLKPSVPLYGSGLDNTKISLAASSNCDMLLFTPTADEQGWIDLKGFSLDGNSGTQSSGHGIHFAVANSWRIYDPVIERVFVKDCKEDGIYVEGAKALVMRDVFTEYNLGDGLDITANPFFLYDIYAAWNGGNGIKTAGTHYASSAHDVYAGANTGYGMFLGAQYAKYFGLSTSSNTDHAILAQCYDCAFFGITTVSTAGGKSSIYATRDRNRFTGCQTDGEFYLTSAADNNIVVGNDLNSFRDLGTLNTVRNNKGVKLEDEKEFVLATNASGGNLVKGDVVSWKASASGNEFTDPTGVGEDLVMGMLAQDIDDAANGYLQVLGKTVDLKATNAVGGSISLGDFLCTETGTRAQKAAAGDMAFAIALEICEAANVTIDALLIVPRKI</sequence>
<protein>
    <submittedName>
        <fullName evidence="1">Putative pectate lyase</fullName>
    </submittedName>
</protein>
<reference evidence="1" key="1">
    <citation type="submission" date="2020-03" db="EMBL/GenBank/DDBJ databases">
        <title>The deep terrestrial virosphere.</title>
        <authorList>
            <person name="Holmfeldt K."/>
            <person name="Nilsson E."/>
            <person name="Simone D."/>
            <person name="Lopez-Fernandez M."/>
            <person name="Wu X."/>
            <person name="de Brujin I."/>
            <person name="Lundin D."/>
            <person name="Andersson A."/>
            <person name="Bertilsson S."/>
            <person name="Dopson M."/>
        </authorList>
    </citation>
    <scope>NUCLEOTIDE SEQUENCE</scope>
    <source>
        <strain evidence="1">MM171A00692</strain>
    </source>
</reference>
<organism evidence="1">
    <name type="scientific">viral metagenome</name>
    <dbReference type="NCBI Taxonomy" id="1070528"/>
    <lineage>
        <taxon>unclassified sequences</taxon>
        <taxon>metagenomes</taxon>
        <taxon>organismal metagenomes</taxon>
    </lineage>
</organism>
<keyword evidence="1" id="KW-0456">Lyase</keyword>
<proteinExistence type="predicted"/>
<dbReference type="InterPro" id="IPR012334">
    <property type="entry name" value="Pectin_lyas_fold"/>
</dbReference>
<dbReference type="GO" id="GO:0016829">
    <property type="term" value="F:lyase activity"/>
    <property type="evidence" value="ECO:0007669"/>
    <property type="project" value="UniProtKB-KW"/>
</dbReference>
<evidence type="ECO:0000313" key="1">
    <source>
        <dbReference type="EMBL" id="QJB00101.1"/>
    </source>
</evidence>
<dbReference type="AlphaFoldDB" id="A0A6M3LXK3"/>
<dbReference type="EMBL" id="MT143681">
    <property type="protein sequence ID" value="QJB00101.1"/>
    <property type="molecule type" value="Genomic_DNA"/>
</dbReference>
<name>A0A6M3LXK3_9ZZZZ</name>
<accession>A0A6M3LXK3</accession>
<gene>
    <name evidence="1" type="ORF">MM171A00692_0006</name>
</gene>
<dbReference type="Gene3D" id="2.160.20.10">
    <property type="entry name" value="Single-stranded right-handed beta-helix, Pectin lyase-like"/>
    <property type="match status" value="1"/>
</dbReference>